<dbReference type="EMBL" id="CADCWE010000087">
    <property type="protein sequence ID" value="CAA9536414.1"/>
    <property type="molecule type" value="Genomic_DNA"/>
</dbReference>
<proteinExistence type="predicted"/>
<feature type="compositionally biased region" description="Basic and acidic residues" evidence="1">
    <location>
        <begin position="56"/>
        <end position="70"/>
    </location>
</feature>
<name>A0A6J4U2E5_9BACT</name>
<evidence type="ECO:0000313" key="2">
    <source>
        <dbReference type="EMBL" id="CAA9536414.1"/>
    </source>
</evidence>
<dbReference type="AlphaFoldDB" id="A0A6J4U2E5"/>
<feature type="non-terminal residue" evidence="2">
    <location>
        <position position="247"/>
    </location>
</feature>
<keyword evidence="2" id="KW-0547">Nucleotide-binding</keyword>
<feature type="compositionally biased region" description="Low complexity" evidence="1">
    <location>
        <begin position="144"/>
        <end position="154"/>
    </location>
</feature>
<feature type="compositionally biased region" description="Basic and acidic residues" evidence="1">
    <location>
        <begin position="159"/>
        <end position="191"/>
    </location>
</feature>
<feature type="compositionally biased region" description="Low complexity" evidence="1">
    <location>
        <begin position="75"/>
        <end position="88"/>
    </location>
</feature>
<feature type="compositionally biased region" description="Basic and acidic residues" evidence="1">
    <location>
        <begin position="90"/>
        <end position="104"/>
    </location>
</feature>
<feature type="compositionally biased region" description="Basic and acidic residues" evidence="1">
    <location>
        <begin position="225"/>
        <end position="235"/>
    </location>
</feature>
<evidence type="ECO:0000256" key="1">
    <source>
        <dbReference type="SAM" id="MobiDB-lite"/>
    </source>
</evidence>
<feature type="compositionally biased region" description="Basic residues" evidence="1">
    <location>
        <begin position="121"/>
        <end position="139"/>
    </location>
</feature>
<sequence>AGLARTPRRLQAVRGAGRQPGRLDGGRGASDRRPDRPERGRQDYTVQLRFRLLPADQRDDPVRRPRDRRLGAGAGAARRAGPHLPGRAHLPRDDGARQRDDRRVCAHQPGERGPGTGHRSAGLHRSRRAGTGPRRRSDHRRQEAAGVDPGAGDPAAPPDARRGDGRAEPRRARPGGRPDPRHPRPGDDRAACRACDGSADADLRPRGGPRLRAQDCRGTAANGRPRPERDRRLSGREVPAAGRGQRL</sequence>
<protein>
    <submittedName>
        <fullName evidence="2">Branched-chain amino acid transport ATP-binding protein LivG</fullName>
    </submittedName>
</protein>
<gene>
    <name evidence="2" type="ORF">AVDCRST_MAG73-1505</name>
</gene>
<dbReference type="GO" id="GO:0005524">
    <property type="term" value="F:ATP binding"/>
    <property type="evidence" value="ECO:0007669"/>
    <property type="project" value="UniProtKB-KW"/>
</dbReference>
<feature type="compositionally biased region" description="Basic and acidic residues" evidence="1">
    <location>
        <begin position="29"/>
        <end position="42"/>
    </location>
</feature>
<feature type="non-terminal residue" evidence="2">
    <location>
        <position position="1"/>
    </location>
</feature>
<keyword evidence="2" id="KW-0067">ATP-binding</keyword>
<organism evidence="2">
    <name type="scientific">uncultured Thermomicrobiales bacterium</name>
    <dbReference type="NCBI Taxonomy" id="1645740"/>
    <lineage>
        <taxon>Bacteria</taxon>
        <taxon>Pseudomonadati</taxon>
        <taxon>Thermomicrobiota</taxon>
        <taxon>Thermomicrobia</taxon>
        <taxon>Thermomicrobiales</taxon>
        <taxon>environmental samples</taxon>
    </lineage>
</organism>
<accession>A0A6J4U2E5</accession>
<feature type="region of interest" description="Disordered" evidence="1">
    <location>
        <begin position="1"/>
        <end position="247"/>
    </location>
</feature>
<reference evidence="2" key="1">
    <citation type="submission" date="2020-02" db="EMBL/GenBank/DDBJ databases">
        <authorList>
            <person name="Meier V. D."/>
        </authorList>
    </citation>
    <scope>NUCLEOTIDE SEQUENCE</scope>
    <source>
        <strain evidence="2">AVDCRST_MAG73</strain>
    </source>
</reference>